<dbReference type="InterPro" id="IPR006059">
    <property type="entry name" value="SBP"/>
</dbReference>
<dbReference type="GO" id="GO:0030288">
    <property type="term" value="C:outer membrane-bounded periplasmic space"/>
    <property type="evidence" value="ECO:0007669"/>
    <property type="project" value="TreeGrafter"/>
</dbReference>
<dbReference type="SUPFAM" id="SSF53850">
    <property type="entry name" value="Periplasmic binding protein-like II"/>
    <property type="match status" value="1"/>
</dbReference>
<dbReference type="PANTHER" id="PTHR30006">
    <property type="entry name" value="THIAMINE-BINDING PERIPLASMIC PROTEIN-RELATED"/>
    <property type="match status" value="1"/>
</dbReference>
<reference evidence="2" key="1">
    <citation type="journal article" date="2015" name="Nature">
        <title>Complex archaea that bridge the gap between prokaryotes and eukaryotes.</title>
        <authorList>
            <person name="Spang A."/>
            <person name="Saw J.H."/>
            <person name="Jorgensen S.L."/>
            <person name="Zaremba-Niedzwiedzka K."/>
            <person name="Martijn J."/>
            <person name="Lind A.E."/>
            <person name="van Eijk R."/>
            <person name="Schleper C."/>
            <person name="Guy L."/>
            <person name="Ettema T.J."/>
        </authorList>
    </citation>
    <scope>NUCLEOTIDE SEQUENCE</scope>
</reference>
<keyword evidence="1" id="KW-0732">Signal</keyword>
<dbReference type="AlphaFoldDB" id="A0A0F9ATE0"/>
<organism evidence="2">
    <name type="scientific">marine sediment metagenome</name>
    <dbReference type="NCBI Taxonomy" id="412755"/>
    <lineage>
        <taxon>unclassified sequences</taxon>
        <taxon>metagenomes</taxon>
        <taxon>ecological metagenomes</taxon>
    </lineage>
</organism>
<evidence type="ECO:0000313" key="2">
    <source>
        <dbReference type="EMBL" id="KKK81724.1"/>
    </source>
</evidence>
<gene>
    <name evidence="2" type="ORF">LCGC14_2810580</name>
</gene>
<sequence length="212" mass="22558">ITARSRIVAYNTSMIGSDELPASVLDFATEAWKGRVAYVPTSGAFQEQIIAIKLLKGREAALKWLKGLKAYGEPYNGNMSALRAVEAGDVATALVNDYYWYALAEELGKDNLESAIFHQGHQDPGALVTLSAAGIVKTSKNMDAAQAFMAFMVNAEGQKAIVDSVAEYPLRPGVVSPYDLKPFDELGSPGVTATDLGDAADALVLEREAGLA</sequence>
<accession>A0A0F9ATE0</accession>
<dbReference type="PANTHER" id="PTHR30006:SF15">
    <property type="entry name" value="IRON-UTILIZATION PERIPLASMIC PROTEIN"/>
    <property type="match status" value="1"/>
</dbReference>
<protein>
    <recommendedName>
        <fullName evidence="3">Iron ABC transporter substrate-binding protein</fullName>
    </recommendedName>
</protein>
<proteinExistence type="predicted"/>
<evidence type="ECO:0008006" key="3">
    <source>
        <dbReference type="Google" id="ProtNLM"/>
    </source>
</evidence>
<name>A0A0F9ATE0_9ZZZZ</name>
<comment type="caution">
    <text evidence="2">The sequence shown here is derived from an EMBL/GenBank/DDBJ whole genome shotgun (WGS) entry which is preliminary data.</text>
</comment>
<dbReference type="Pfam" id="PF13416">
    <property type="entry name" value="SBP_bac_8"/>
    <property type="match status" value="1"/>
</dbReference>
<dbReference type="EMBL" id="LAZR01052996">
    <property type="protein sequence ID" value="KKK81724.1"/>
    <property type="molecule type" value="Genomic_DNA"/>
</dbReference>
<feature type="non-terminal residue" evidence="2">
    <location>
        <position position="1"/>
    </location>
</feature>
<evidence type="ECO:0000256" key="1">
    <source>
        <dbReference type="ARBA" id="ARBA00022729"/>
    </source>
</evidence>
<dbReference type="Gene3D" id="3.40.190.10">
    <property type="entry name" value="Periplasmic binding protein-like II"/>
    <property type="match status" value="1"/>
</dbReference>